<keyword evidence="7 8" id="KW-0472">Membrane</keyword>
<keyword evidence="4" id="KW-1003">Cell membrane</keyword>
<feature type="transmembrane region" description="Helical" evidence="8">
    <location>
        <begin position="349"/>
        <end position="367"/>
    </location>
</feature>
<feature type="transmembrane region" description="Helical" evidence="8">
    <location>
        <begin position="229"/>
        <end position="254"/>
    </location>
</feature>
<gene>
    <name evidence="10" type="ORF">ESB13_07225</name>
</gene>
<keyword evidence="11" id="KW-1185">Reference proteome</keyword>
<feature type="domain" description="ABC transmembrane type-2" evidence="9">
    <location>
        <begin position="146"/>
        <end position="372"/>
    </location>
</feature>
<evidence type="ECO:0000256" key="1">
    <source>
        <dbReference type="ARBA" id="ARBA00004651"/>
    </source>
</evidence>
<keyword evidence="5 8" id="KW-0812">Transmembrane</keyword>
<dbReference type="InterPro" id="IPR047817">
    <property type="entry name" value="ABC2_TM_bact-type"/>
</dbReference>
<dbReference type="PANTHER" id="PTHR30294:SF29">
    <property type="entry name" value="MULTIDRUG ABC TRANSPORTER PERMEASE YBHS-RELATED"/>
    <property type="match status" value="1"/>
</dbReference>
<feature type="transmembrane region" description="Helical" evidence="8">
    <location>
        <begin position="292"/>
        <end position="311"/>
    </location>
</feature>
<evidence type="ECO:0000256" key="6">
    <source>
        <dbReference type="ARBA" id="ARBA00022989"/>
    </source>
</evidence>
<dbReference type="GO" id="GO:0005886">
    <property type="term" value="C:plasma membrane"/>
    <property type="evidence" value="ECO:0007669"/>
    <property type="project" value="UniProtKB-SubCell"/>
</dbReference>
<dbReference type="InterPro" id="IPR013525">
    <property type="entry name" value="ABC2_TM"/>
</dbReference>
<evidence type="ECO:0000313" key="11">
    <source>
        <dbReference type="Proteomes" id="UP000290545"/>
    </source>
</evidence>
<evidence type="ECO:0000256" key="4">
    <source>
        <dbReference type="ARBA" id="ARBA00022475"/>
    </source>
</evidence>
<evidence type="ECO:0000256" key="3">
    <source>
        <dbReference type="ARBA" id="ARBA00022448"/>
    </source>
</evidence>
<dbReference type="InterPro" id="IPR051449">
    <property type="entry name" value="ABC-2_transporter_component"/>
</dbReference>
<feature type="transmembrane region" description="Helical" evidence="8">
    <location>
        <begin position="260"/>
        <end position="280"/>
    </location>
</feature>
<reference evidence="10 11" key="1">
    <citation type="submission" date="2019-01" db="EMBL/GenBank/DDBJ databases">
        <title>Filimonas sp. strain TTM-71.</title>
        <authorList>
            <person name="Chen W.-M."/>
        </authorList>
    </citation>
    <scope>NUCLEOTIDE SEQUENCE [LARGE SCALE GENOMIC DNA]</scope>
    <source>
        <strain evidence="10 11">TTM-71</strain>
    </source>
</reference>
<protein>
    <submittedName>
        <fullName evidence="10">ABC transporter permease</fullName>
    </submittedName>
</protein>
<sequence>MRTLRFLLQKEFRQIFRNKALLPIIFFAPIIQLLVLPLAADYEIKNINITVVDNDHSGFSQKLISKIAASGYFKLADYAGSFNAGFHQMENDKSDLILEIPQGFERNLVRENEQNLFIAINAINGVKANLGGAYLNQIIADYNADIRLKWMPASKFNPMPAIEVTTSNWFNPSMNYRYYMVPGILVILVTMIASYLCALNIVKEKEAGTIEQINVTPIRKYQFILGKLIPFWVIGMFIFSVGLFGVGWLVYGIVPVGNLVLLYGYLSVYLIALLGLGLLISTYSETQQQAMSVAFFFMMVFILMSGLFTPIESMPRWAYAITQCSPVTYFVEVVRMIVLKGSSFENIRYHFLIMTGFAVLLNSWAILNYRKTS</sequence>
<dbReference type="GO" id="GO:0140359">
    <property type="term" value="F:ABC-type transporter activity"/>
    <property type="evidence" value="ECO:0007669"/>
    <property type="project" value="InterPro"/>
</dbReference>
<dbReference type="RefSeq" id="WP_129002337.1">
    <property type="nucleotide sequence ID" value="NZ_SDHZ01000001.1"/>
</dbReference>
<dbReference type="PROSITE" id="PS51012">
    <property type="entry name" value="ABC_TM2"/>
    <property type="match status" value="1"/>
</dbReference>
<dbReference type="Gene3D" id="3.40.1710.10">
    <property type="entry name" value="abc type-2 transporter like domain"/>
    <property type="match status" value="1"/>
</dbReference>
<feature type="transmembrane region" description="Helical" evidence="8">
    <location>
        <begin position="178"/>
        <end position="202"/>
    </location>
</feature>
<evidence type="ECO:0000256" key="7">
    <source>
        <dbReference type="ARBA" id="ARBA00023136"/>
    </source>
</evidence>
<comment type="subcellular location">
    <subcellularLocation>
        <location evidence="1">Cell membrane</location>
        <topology evidence="1">Multi-pass membrane protein</topology>
    </subcellularLocation>
</comment>
<dbReference type="OrthoDB" id="9808686at2"/>
<dbReference type="Pfam" id="PF12698">
    <property type="entry name" value="ABC2_membrane_3"/>
    <property type="match status" value="1"/>
</dbReference>
<feature type="transmembrane region" description="Helical" evidence="8">
    <location>
        <begin position="20"/>
        <end position="40"/>
    </location>
</feature>
<dbReference type="PANTHER" id="PTHR30294">
    <property type="entry name" value="MEMBRANE COMPONENT OF ABC TRANSPORTER YHHJ-RELATED"/>
    <property type="match status" value="1"/>
</dbReference>
<keyword evidence="3" id="KW-0813">Transport</keyword>
<proteinExistence type="inferred from homology"/>
<evidence type="ECO:0000259" key="9">
    <source>
        <dbReference type="PROSITE" id="PS51012"/>
    </source>
</evidence>
<organism evidence="10 11">
    <name type="scientific">Filimonas effusa</name>
    <dbReference type="NCBI Taxonomy" id="2508721"/>
    <lineage>
        <taxon>Bacteria</taxon>
        <taxon>Pseudomonadati</taxon>
        <taxon>Bacteroidota</taxon>
        <taxon>Chitinophagia</taxon>
        <taxon>Chitinophagales</taxon>
        <taxon>Chitinophagaceae</taxon>
        <taxon>Filimonas</taxon>
    </lineage>
</organism>
<dbReference type="EMBL" id="SDHZ01000001">
    <property type="protein sequence ID" value="RXK86589.1"/>
    <property type="molecule type" value="Genomic_DNA"/>
</dbReference>
<dbReference type="Proteomes" id="UP000290545">
    <property type="component" value="Unassembled WGS sequence"/>
</dbReference>
<evidence type="ECO:0000256" key="2">
    <source>
        <dbReference type="ARBA" id="ARBA00007783"/>
    </source>
</evidence>
<evidence type="ECO:0000313" key="10">
    <source>
        <dbReference type="EMBL" id="RXK86589.1"/>
    </source>
</evidence>
<accession>A0A4Q1DDE9</accession>
<dbReference type="AlphaFoldDB" id="A0A4Q1DDE9"/>
<name>A0A4Q1DDE9_9BACT</name>
<evidence type="ECO:0000256" key="5">
    <source>
        <dbReference type="ARBA" id="ARBA00022692"/>
    </source>
</evidence>
<comment type="caution">
    <text evidence="10">The sequence shown here is derived from an EMBL/GenBank/DDBJ whole genome shotgun (WGS) entry which is preliminary data.</text>
</comment>
<keyword evidence="6 8" id="KW-1133">Transmembrane helix</keyword>
<evidence type="ECO:0000256" key="8">
    <source>
        <dbReference type="SAM" id="Phobius"/>
    </source>
</evidence>
<comment type="similarity">
    <text evidence="2">Belongs to the ABC-2 integral membrane protein family.</text>
</comment>